<dbReference type="PANTHER" id="PTHR11931">
    <property type="entry name" value="PHOSPHOGLYCERATE MUTASE"/>
    <property type="match status" value="1"/>
</dbReference>
<dbReference type="PROSITE" id="PS00175">
    <property type="entry name" value="PG_MUTASE"/>
    <property type="match status" value="1"/>
</dbReference>
<feature type="active site" description="Proton donor/acceptor" evidence="5">
    <location>
        <position position="107"/>
    </location>
</feature>
<feature type="site" description="Transition state stabilizer" evidence="7">
    <location>
        <position position="202"/>
    </location>
</feature>
<evidence type="ECO:0000313" key="10">
    <source>
        <dbReference type="EMBL" id="CAE0702074.1"/>
    </source>
</evidence>
<accession>A0A7S4A327</accession>
<reference evidence="11" key="2">
    <citation type="submission" date="2021-11" db="EMBL/GenBank/DDBJ databases">
        <authorList>
            <consortium name="Genoscope - CEA"/>
            <person name="William W."/>
        </authorList>
    </citation>
    <scope>NUCLEOTIDE SEQUENCE</scope>
</reference>
<dbReference type="EMBL" id="CAKKNE010000002">
    <property type="protein sequence ID" value="CAH0368984.1"/>
    <property type="molecule type" value="Genomic_DNA"/>
</dbReference>
<name>A0A7S4A327_9STRA</name>
<evidence type="ECO:0000256" key="2">
    <source>
        <dbReference type="ARBA" id="ARBA00006717"/>
    </source>
</evidence>
<keyword evidence="3 8" id="KW-0324">Glycolysis</keyword>
<feature type="binding site" evidence="6">
    <location>
        <position position="80"/>
    </location>
    <ligand>
        <name>substrate</name>
    </ligand>
</feature>
<evidence type="ECO:0000256" key="7">
    <source>
        <dbReference type="PIRSR" id="PIRSR613078-3"/>
    </source>
</evidence>
<keyword evidence="4 8" id="KW-0413">Isomerase</keyword>
<dbReference type="OrthoDB" id="4818801at2759"/>
<dbReference type="NCBIfam" id="TIGR01258">
    <property type="entry name" value="pgm_1"/>
    <property type="match status" value="1"/>
</dbReference>
<dbReference type="CDD" id="cd07067">
    <property type="entry name" value="HP_PGM_like"/>
    <property type="match status" value="1"/>
</dbReference>
<evidence type="ECO:0000256" key="3">
    <source>
        <dbReference type="ARBA" id="ARBA00023152"/>
    </source>
</evidence>
<evidence type="ECO:0000256" key="1">
    <source>
        <dbReference type="ARBA" id="ARBA00000380"/>
    </source>
</evidence>
<evidence type="ECO:0000313" key="12">
    <source>
        <dbReference type="Proteomes" id="UP000789595"/>
    </source>
</evidence>
<evidence type="ECO:0000256" key="5">
    <source>
        <dbReference type="PIRSR" id="PIRSR613078-1"/>
    </source>
</evidence>
<comment type="similarity">
    <text evidence="2 8">Belongs to the phosphoglycerate mutase family. BPG-dependent PGAM subfamily.</text>
</comment>
<evidence type="ECO:0000256" key="8">
    <source>
        <dbReference type="RuleBase" id="RU004511"/>
    </source>
</evidence>
<dbReference type="HAMAP" id="MF_01039">
    <property type="entry name" value="PGAM_GpmA"/>
    <property type="match status" value="1"/>
</dbReference>
<dbReference type="Gene3D" id="3.40.50.1240">
    <property type="entry name" value="Phosphoglycerate mutase-like"/>
    <property type="match status" value="1"/>
</dbReference>
<dbReference type="SUPFAM" id="SSF53254">
    <property type="entry name" value="Phosphoglycerate mutase-like"/>
    <property type="match status" value="1"/>
</dbReference>
<feature type="binding site" evidence="6">
    <location>
        <begin position="41"/>
        <end position="42"/>
    </location>
    <ligand>
        <name>substrate</name>
    </ligand>
</feature>
<dbReference type="InterPro" id="IPR001345">
    <property type="entry name" value="PG/BPGM_mutase_AS"/>
</dbReference>
<dbReference type="Proteomes" id="UP000789595">
    <property type="component" value="Unassembled WGS sequence"/>
</dbReference>
<dbReference type="InterPro" id="IPR013078">
    <property type="entry name" value="His_Pase_superF_clade-1"/>
</dbReference>
<organism evidence="10">
    <name type="scientific">Pelagomonas calceolata</name>
    <dbReference type="NCBI Taxonomy" id="35677"/>
    <lineage>
        <taxon>Eukaryota</taxon>
        <taxon>Sar</taxon>
        <taxon>Stramenopiles</taxon>
        <taxon>Ochrophyta</taxon>
        <taxon>Pelagophyceae</taxon>
        <taxon>Pelagomonadales</taxon>
        <taxon>Pelagomonadaceae</taxon>
        <taxon>Pelagomonas</taxon>
    </lineage>
</organism>
<evidence type="ECO:0000313" key="11">
    <source>
        <dbReference type="EMBL" id="CAH0368984.1"/>
    </source>
</evidence>
<feature type="region of interest" description="Disordered" evidence="9">
    <location>
        <begin position="245"/>
        <end position="284"/>
    </location>
</feature>
<dbReference type="InterPro" id="IPR005952">
    <property type="entry name" value="Phosphogly_mut1"/>
</dbReference>
<proteinExistence type="inferred from homology"/>
<feature type="binding site" evidence="6">
    <location>
        <begin position="107"/>
        <end position="110"/>
    </location>
    <ligand>
        <name>substrate</name>
    </ligand>
</feature>
<dbReference type="Pfam" id="PF00300">
    <property type="entry name" value="His_Phos_1"/>
    <property type="match status" value="2"/>
</dbReference>
<dbReference type="EC" id="5.4.2.11" evidence="8"/>
<evidence type="ECO:0000256" key="4">
    <source>
        <dbReference type="ARBA" id="ARBA00023235"/>
    </source>
</evidence>
<reference evidence="10" key="1">
    <citation type="submission" date="2021-01" db="EMBL/GenBank/DDBJ databases">
        <authorList>
            <person name="Corre E."/>
            <person name="Pelletier E."/>
            <person name="Niang G."/>
            <person name="Scheremetjew M."/>
            <person name="Finn R."/>
            <person name="Kale V."/>
            <person name="Holt S."/>
            <person name="Cochrane G."/>
            <person name="Meng A."/>
            <person name="Brown T."/>
            <person name="Cohen L."/>
        </authorList>
    </citation>
    <scope>NUCLEOTIDE SEQUENCE</scope>
    <source>
        <strain evidence="10">CCMP1756</strain>
    </source>
</reference>
<protein>
    <recommendedName>
        <fullName evidence="8">Phosphoglycerate mutase</fullName>
        <ecNumber evidence="8">5.4.2.11</ecNumber>
    </recommendedName>
</protein>
<comment type="catalytic activity">
    <reaction evidence="1 8">
        <text>(2R)-2-phosphoglycerate = (2R)-3-phosphoglycerate</text>
        <dbReference type="Rhea" id="RHEA:15901"/>
        <dbReference type="ChEBI" id="CHEBI:58272"/>
        <dbReference type="ChEBI" id="CHEBI:58289"/>
        <dbReference type="EC" id="5.4.2.11"/>
    </reaction>
</comment>
<dbReference type="FunFam" id="3.40.50.1240:FF:000003">
    <property type="entry name" value="2,3-bisphosphoglycerate-dependent phosphoglycerate mutase"/>
    <property type="match status" value="1"/>
</dbReference>
<evidence type="ECO:0000256" key="9">
    <source>
        <dbReference type="SAM" id="MobiDB-lite"/>
    </source>
</evidence>
<feature type="binding site" evidence="6">
    <location>
        <position position="118"/>
    </location>
    <ligand>
        <name>substrate</name>
    </ligand>
</feature>
<dbReference type="SMART" id="SM00855">
    <property type="entry name" value="PGAM"/>
    <property type="match status" value="1"/>
</dbReference>
<feature type="binding site" evidence="6">
    <location>
        <begin position="134"/>
        <end position="135"/>
    </location>
    <ligand>
        <name>substrate</name>
    </ligand>
</feature>
<dbReference type="InterPro" id="IPR029033">
    <property type="entry name" value="His_PPase_superfam"/>
</dbReference>
<dbReference type="EMBL" id="HBIW01020362">
    <property type="protein sequence ID" value="CAE0702074.1"/>
    <property type="molecule type" value="Transcribed_RNA"/>
</dbReference>
<feature type="active site" description="Tele-phosphohistidine intermediate" evidence="5">
    <location>
        <position position="29"/>
    </location>
</feature>
<feature type="binding site" evidence="6">
    <location>
        <begin position="28"/>
        <end position="35"/>
    </location>
    <ligand>
        <name>substrate</name>
    </ligand>
</feature>
<keyword evidence="12" id="KW-1185">Reference proteome</keyword>
<dbReference type="GO" id="GO:0004619">
    <property type="term" value="F:phosphoglycerate mutase activity"/>
    <property type="evidence" value="ECO:0007669"/>
    <property type="project" value="UniProtKB-EC"/>
</dbReference>
<gene>
    <name evidence="10" type="ORF">PCAL00307_LOCUS17519</name>
    <name evidence="11" type="ORF">PECAL_2P20870</name>
</gene>
<dbReference type="GO" id="GO:0006096">
    <property type="term" value="P:glycolytic process"/>
    <property type="evidence" value="ECO:0007669"/>
    <property type="project" value="UniProtKB-KW"/>
</dbReference>
<sequence>MLRAARLLTRQRPRKAQTRAQHLLVLLRHGQSEWNASKRFTGWVDVDLTEQGREEATHAGIMLKRHGFEFDEAHTSLLKRAVRTLWSALHCCDQHWIPVRRSWRLNERHYGALTGMSKQEVKDQMGEELLQKFRRGFDKKPIGMRPDHPFWTGRDRRYQHLGPNALPTGESLRMCQERVLPYWVDNIVPAMRRGKRVLVAAHNNTLRCLVQHMDNIAIENIRDFEIPTGIPLIYRLSDEMEPIGASTASARSRRTVSARPLPREQREAASMAWGRKNTRKHTGKPDAIGFKGKFLIDAHKRDTEYLANIEALHTFKHRYDRVVSPVEGLPREDVVRECETFGIELPKAWAETKKEIGQKRREAEKAGGIVGH</sequence>
<dbReference type="AlphaFoldDB" id="A0A7S4A327"/>
<evidence type="ECO:0000256" key="6">
    <source>
        <dbReference type="PIRSR" id="PIRSR613078-2"/>
    </source>
</evidence>